<gene>
    <name evidence="1" type="ORF">AYBTSS11_LOCUS9610</name>
</gene>
<accession>A0AA86S9Q5</accession>
<dbReference type="Gramene" id="rna-AYBTSS11_LOCUS9610">
    <property type="protein sequence ID" value="CAJ1940267.1"/>
    <property type="gene ID" value="gene-AYBTSS11_LOCUS9610"/>
</dbReference>
<reference evidence="1" key="1">
    <citation type="submission" date="2023-10" db="EMBL/GenBank/DDBJ databases">
        <authorList>
            <person name="Domelevo Entfellner J.-B."/>
        </authorList>
    </citation>
    <scope>NUCLEOTIDE SEQUENCE</scope>
</reference>
<proteinExistence type="predicted"/>
<protein>
    <submittedName>
        <fullName evidence="1">Uncharacterized protein</fullName>
    </submittedName>
</protein>
<evidence type="ECO:0000313" key="2">
    <source>
        <dbReference type="Proteomes" id="UP001189624"/>
    </source>
</evidence>
<dbReference type="Proteomes" id="UP001189624">
    <property type="component" value="Chromosome 3"/>
</dbReference>
<organism evidence="1 2">
    <name type="scientific">Sphenostylis stenocarpa</name>
    <dbReference type="NCBI Taxonomy" id="92480"/>
    <lineage>
        <taxon>Eukaryota</taxon>
        <taxon>Viridiplantae</taxon>
        <taxon>Streptophyta</taxon>
        <taxon>Embryophyta</taxon>
        <taxon>Tracheophyta</taxon>
        <taxon>Spermatophyta</taxon>
        <taxon>Magnoliopsida</taxon>
        <taxon>eudicotyledons</taxon>
        <taxon>Gunneridae</taxon>
        <taxon>Pentapetalae</taxon>
        <taxon>rosids</taxon>
        <taxon>fabids</taxon>
        <taxon>Fabales</taxon>
        <taxon>Fabaceae</taxon>
        <taxon>Papilionoideae</taxon>
        <taxon>50 kb inversion clade</taxon>
        <taxon>NPAAA clade</taxon>
        <taxon>indigoferoid/millettioid clade</taxon>
        <taxon>Phaseoleae</taxon>
        <taxon>Sphenostylis</taxon>
    </lineage>
</organism>
<dbReference type="InterPro" id="IPR046958">
    <property type="entry name" value="RBK1/2/STUNTED"/>
</dbReference>
<sequence>MHGIVDEKTDVFAFGVLLLELITGRRAVDSNSRESLVIWAKPMLDAKLMKELVDPRLEDNYDLAEMKCCMTTASLCVHHVSSKRPYMDQAVQLLKGEEVPIELNQNSSTPRSLLIDACETCGTILAVVCFSVHACGENENVTNLVLLEAWQNILRL</sequence>
<dbReference type="SUPFAM" id="SSF56112">
    <property type="entry name" value="Protein kinase-like (PK-like)"/>
    <property type="match status" value="1"/>
</dbReference>
<dbReference type="InterPro" id="IPR011009">
    <property type="entry name" value="Kinase-like_dom_sf"/>
</dbReference>
<evidence type="ECO:0000313" key="1">
    <source>
        <dbReference type="EMBL" id="CAJ1940267.1"/>
    </source>
</evidence>
<name>A0AA86S9Q5_9FABA</name>
<dbReference type="AlphaFoldDB" id="A0AA86S9Q5"/>
<dbReference type="PANTHER" id="PTHR47987">
    <property type="entry name" value="OS08G0249100 PROTEIN"/>
    <property type="match status" value="1"/>
</dbReference>
<dbReference type="EMBL" id="OY731400">
    <property type="protein sequence ID" value="CAJ1940267.1"/>
    <property type="molecule type" value="Genomic_DNA"/>
</dbReference>
<dbReference type="Gene3D" id="1.10.510.10">
    <property type="entry name" value="Transferase(Phosphotransferase) domain 1"/>
    <property type="match status" value="1"/>
</dbReference>
<dbReference type="PANTHER" id="PTHR47987:SF9">
    <property type="entry name" value="RECEPTOR-LIKE CYTOSOLIC SERINE_THREONINE-KINASE"/>
    <property type="match status" value="1"/>
</dbReference>
<keyword evidence="2" id="KW-1185">Reference proteome</keyword>